<dbReference type="InterPro" id="IPR050377">
    <property type="entry name" value="Radical_SAM_PqqE_MftC-like"/>
</dbReference>
<dbReference type="InterPro" id="IPR058240">
    <property type="entry name" value="rSAM_sf"/>
</dbReference>
<dbReference type="PROSITE" id="PS51918">
    <property type="entry name" value="RADICAL_SAM"/>
    <property type="match status" value="1"/>
</dbReference>
<organism evidence="6 7">
    <name type="scientific">Blastococcus saxobsidens</name>
    <dbReference type="NCBI Taxonomy" id="138336"/>
    <lineage>
        <taxon>Bacteria</taxon>
        <taxon>Bacillati</taxon>
        <taxon>Actinomycetota</taxon>
        <taxon>Actinomycetes</taxon>
        <taxon>Geodermatophilales</taxon>
        <taxon>Geodermatophilaceae</taxon>
        <taxon>Blastococcus</taxon>
    </lineage>
</organism>
<keyword evidence="1" id="KW-0949">S-adenosyl-L-methionine</keyword>
<evidence type="ECO:0000256" key="4">
    <source>
        <dbReference type="ARBA" id="ARBA00023014"/>
    </source>
</evidence>
<evidence type="ECO:0000256" key="1">
    <source>
        <dbReference type="ARBA" id="ARBA00022691"/>
    </source>
</evidence>
<evidence type="ECO:0000259" key="5">
    <source>
        <dbReference type="PROSITE" id="PS51918"/>
    </source>
</evidence>
<sequence length="275" mass="29864">MTTLAEAIAADQLGDRVWLYSNYHCNLACSYCLTESGPKVERRELDPATMLDIAHEAKGMGFTRIGITGGEPFLVPELPEMLLELSAVLPVLVLTNGTLFQRSLLERMAPLGAADVTLQISLDHPDPVTNDVMRGPANFRKVVEAVPALLGLGIPVRIATTLEDGDAEDLPRLCMLHRELGVGDDDHVVRPILRRGRAESGDMGVRARYLDLPPELTLTADGAFWSPFAPTVRQGVLDTDLLLSRTTRPLQRPVDAMLTVLGGRPAGADSTLNIR</sequence>
<dbReference type="InterPro" id="IPR013785">
    <property type="entry name" value="Aldolase_TIM"/>
</dbReference>
<reference evidence="6 7" key="1">
    <citation type="submission" date="2019-02" db="EMBL/GenBank/DDBJ databases">
        <title>Sequencing the genomes of 1000 actinobacteria strains.</title>
        <authorList>
            <person name="Klenk H.-P."/>
        </authorList>
    </citation>
    <scope>NUCLEOTIDE SEQUENCE [LARGE SCALE GENOMIC DNA]</scope>
    <source>
        <strain evidence="6 7">DSM 44509</strain>
    </source>
</reference>
<dbReference type="InterPro" id="IPR007197">
    <property type="entry name" value="rSAM"/>
</dbReference>
<dbReference type="Pfam" id="PF04055">
    <property type="entry name" value="Radical_SAM"/>
    <property type="match status" value="1"/>
</dbReference>
<dbReference type="EMBL" id="SHKV01000001">
    <property type="protein sequence ID" value="RZU31141.1"/>
    <property type="molecule type" value="Genomic_DNA"/>
</dbReference>
<dbReference type="GO" id="GO:0003824">
    <property type="term" value="F:catalytic activity"/>
    <property type="evidence" value="ECO:0007669"/>
    <property type="project" value="InterPro"/>
</dbReference>
<keyword evidence="2" id="KW-0479">Metal-binding</keyword>
<dbReference type="RefSeq" id="WP_158657534.1">
    <property type="nucleotide sequence ID" value="NZ_POQT01000008.1"/>
</dbReference>
<evidence type="ECO:0000313" key="7">
    <source>
        <dbReference type="Proteomes" id="UP000292507"/>
    </source>
</evidence>
<dbReference type="PANTHER" id="PTHR11228:SF22">
    <property type="entry name" value="PEPTIDE BIOSYNTHESIS PROTEIN YYDG-RELATED"/>
    <property type="match status" value="1"/>
</dbReference>
<dbReference type="SFLD" id="SFLDS00029">
    <property type="entry name" value="Radical_SAM"/>
    <property type="match status" value="1"/>
</dbReference>
<accession>A0A4Q7Y4Y3</accession>
<evidence type="ECO:0000256" key="3">
    <source>
        <dbReference type="ARBA" id="ARBA00023004"/>
    </source>
</evidence>
<dbReference type="PANTHER" id="PTHR11228">
    <property type="entry name" value="RADICAL SAM DOMAIN PROTEIN"/>
    <property type="match status" value="1"/>
</dbReference>
<protein>
    <submittedName>
        <fullName evidence="6">4Fe-4S single cluster protein</fullName>
    </submittedName>
</protein>
<dbReference type="GO" id="GO:0046872">
    <property type="term" value="F:metal ion binding"/>
    <property type="evidence" value="ECO:0007669"/>
    <property type="project" value="UniProtKB-KW"/>
</dbReference>
<keyword evidence="7" id="KW-1185">Reference proteome</keyword>
<dbReference type="SFLD" id="SFLDG01067">
    <property type="entry name" value="SPASM/twitch_domain_containing"/>
    <property type="match status" value="1"/>
</dbReference>
<dbReference type="SUPFAM" id="SSF102114">
    <property type="entry name" value="Radical SAM enzymes"/>
    <property type="match status" value="1"/>
</dbReference>
<keyword evidence="4" id="KW-0411">Iron-sulfur</keyword>
<dbReference type="AlphaFoldDB" id="A0A4Q7Y4Y3"/>
<dbReference type="Gene3D" id="3.20.20.70">
    <property type="entry name" value="Aldolase class I"/>
    <property type="match status" value="1"/>
</dbReference>
<keyword evidence="3" id="KW-0408">Iron</keyword>
<dbReference type="Proteomes" id="UP000292507">
    <property type="component" value="Unassembled WGS sequence"/>
</dbReference>
<evidence type="ECO:0000256" key="2">
    <source>
        <dbReference type="ARBA" id="ARBA00022723"/>
    </source>
</evidence>
<comment type="caution">
    <text evidence="6">The sequence shown here is derived from an EMBL/GenBank/DDBJ whole genome shotgun (WGS) entry which is preliminary data.</text>
</comment>
<gene>
    <name evidence="6" type="ORF">BKA19_0789</name>
</gene>
<evidence type="ECO:0000313" key="6">
    <source>
        <dbReference type="EMBL" id="RZU31141.1"/>
    </source>
</evidence>
<feature type="domain" description="Radical SAM core" evidence="5">
    <location>
        <begin position="11"/>
        <end position="223"/>
    </location>
</feature>
<proteinExistence type="predicted"/>
<name>A0A4Q7Y4Y3_9ACTN</name>
<dbReference type="GO" id="GO:0051536">
    <property type="term" value="F:iron-sulfur cluster binding"/>
    <property type="evidence" value="ECO:0007669"/>
    <property type="project" value="UniProtKB-KW"/>
</dbReference>
<dbReference type="CDD" id="cd01335">
    <property type="entry name" value="Radical_SAM"/>
    <property type="match status" value="1"/>
</dbReference>